<dbReference type="PANTHER" id="PTHR33217:SF8">
    <property type="entry name" value="MUTATOR FAMILY TRANSPOSASE"/>
    <property type="match status" value="1"/>
</dbReference>
<sequence length="178" mass="21234">MDLKGSQRLLNLFSPDVKFSSVLFIKPACSRQVRNTIKYVASKNQKEFMRDLKPVYKAPTEEAGLLALDKLEEKWGKKYPYPIKSWRNNWDNLAVFFKYPEEIRRLIYTTNAVENLHRQLRKVTKNRALFPNDDALTKMIYLAYKDIAKKWSMPIRNWAFIFSQLSIIFEERFKPFIN</sequence>
<dbReference type="EMBL" id="UOGD01000324">
    <property type="protein sequence ID" value="VAX26145.1"/>
    <property type="molecule type" value="Genomic_DNA"/>
</dbReference>
<reference evidence="4" key="1">
    <citation type="submission" date="2018-06" db="EMBL/GenBank/DDBJ databases">
        <authorList>
            <person name="Zhirakovskaya E."/>
        </authorList>
    </citation>
    <scope>NUCLEOTIDE SEQUENCE</scope>
</reference>
<organism evidence="4">
    <name type="scientific">hydrothermal vent metagenome</name>
    <dbReference type="NCBI Taxonomy" id="652676"/>
    <lineage>
        <taxon>unclassified sequences</taxon>
        <taxon>metagenomes</taxon>
        <taxon>ecological metagenomes</taxon>
    </lineage>
</organism>
<keyword evidence="1" id="KW-0815">Transposition</keyword>
<dbReference type="GO" id="GO:0006313">
    <property type="term" value="P:DNA transposition"/>
    <property type="evidence" value="ECO:0007669"/>
    <property type="project" value="InterPro"/>
</dbReference>
<dbReference type="PANTHER" id="PTHR33217">
    <property type="entry name" value="TRANSPOSASE FOR INSERTION SEQUENCE ELEMENT IS1081"/>
    <property type="match status" value="1"/>
</dbReference>
<proteinExistence type="predicted"/>
<dbReference type="InterPro" id="IPR001207">
    <property type="entry name" value="Transposase_mutator"/>
</dbReference>
<dbReference type="GO" id="GO:0003677">
    <property type="term" value="F:DNA binding"/>
    <property type="evidence" value="ECO:0007669"/>
    <property type="project" value="UniProtKB-KW"/>
</dbReference>
<dbReference type="GO" id="GO:0004803">
    <property type="term" value="F:transposase activity"/>
    <property type="evidence" value="ECO:0007669"/>
    <property type="project" value="InterPro"/>
</dbReference>
<evidence type="ECO:0000256" key="2">
    <source>
        <dbReference type="ARBA" id="ARBA00023125"/>
    </source>
</evidence>
<keyword evidence="3" id="KW-0233">DNA recombination</keyword>
<evidence type="ECO:0000313" key="4">
    <source>
        <dbReference type="EMBL" id="VAX26145.1"/>
    </source>
</evidence>
<protein>
    <submittedName>
        <fullName evidence="4">Transposase</fullName>
    </submittedName>
</protein>
<evidence type="ECO:0000256" key="1">
    <source>
        <dbReference type="ARBA" id="ARBA00022578"/>
    </source>
</evidence>
<name>A0A3B1D3A1_9ZZZZ</name>
<evidence type="ECO:0000256" key="3">
    <source>
        <dbReference type="ARBA" id="ARBA00023172"/>
    </source>
</evidence>
<gene>
    <name evidence="4" type="ORF">MNBD_IGNAVI01-930</name>
</gene>
<keyword evidence="2" id="KW-0238">DNA-binding</keyword>
<accession>A0A3B1D3A1</accession>
<dbReference type="AlphaFoldDB" id="A0A3B1D3A1"/>
<dbReference type="Pfam" id="PF00872">
    <property type="entry name" value="Transposase_mut"/>
    <property type="match status" value="1"/>
</dbReference>